<evidence type="ECO:0000313" key="5">
    <source>
        <dbReference type="Proteomes" id="UP000037510"/>
    </source>
</evidence>
<dbReference type="InterPro" id="IPR002048">
    <property type="entry name" value="EF_hand_dom"/>
</dbReference>
<dbReference type="InterPro" id="IPR011992">
    <property type="entry name" value="EF-hand-dom_pair"/>
</dbReference>
<protein>
    <submittedName>
        <fullName evidence="4">Centrin</fullName>
    </submittedName>
</protein>
<dbReference type="SUPFAM" id="SSF47473">
    <property type="entry name" value="EF-hand"/>
    <property type="match status" value="1"/>
</dbReference>
<feature type="domain" description="EF-hand" evidence="3">
    <location>
        <begin position="108"/>
        <end position="135"/>
    </location>
</feature>
<feature type="region of interest" description="Disordered" evidence="2">
    <location>
        <begin position="251"/>
        <end position="273"/>
    </location>
</feature>
<dbReference type="EMBL" id="JTDY01000640">
    <property type="protein sequence ID" value="KOB76375.1"/>
    <property type="molecule type" value="Genomic_DNA"/>
</dbReference>
<gene>
    <name evidence="4" type="ORF">OBRU01_06044</name>
</gene>
<dbReference type="AlphaFoldDB" id="A0A0L7LLR8"/>
<comment type="caution">
    <text evidence="4">The sequence shown here is derived from an EMBL/GenBank/DDBJ whole genome shotgun (WGS) entry which is preliminary data.</text>
</comment>
<sequence length="273" mass="30970">MHFQSLHTKAIFNSGACHIEKAASEARGLHIAGASALRRSYSKQHGRPERERKSAIVLRRLFQMTWEEQWGAVDPYNFVTVEQYLEDMHHVLNDRTLKKKAHRWLPYLFKAVDSDRSGFISIKEFKLFYECLGLSSEQAAVAFAVIDTNGEFKLFYECLGLSSEQAAVAFAVIDTNGEFKLFYECLGVSSEQAAVAFAVIDTNGEFKLFYECLGLSSGQAAVAFAVIDTNGVTTRHTHQRQGVQAVLRVPRPQQRAGSRRLRRHRHQRGSEYY</sequence>
<keyword evidence="1" id="KW-0106">Calcium</keyword>
<dbReference type="PROSITE" id="PS50222">
    <property type="entry name" value="EF_HAND_2"/>
    <property type="match status" value="1"/>
</dbReference>
<dbReference type="Gene3D" id="1.10.238.10">
    <property type="entry name" value="EF-hand"/>
    <property type="match status" value="1"/>
</dbReference>
<feature type="compositionally biased region" description="Basic residues" evidence="2">
    <location>
        <begin position="257"/>
        <end position="267"/>
    </location>
</feature>
<name>A0A0L7LLR8_OPEBR</name>
<keyword evidence="5" id="KW-1185">Reference proteome</keyword>
<proteinExistence type="predicted"/>
<dbReference type="PROSITE" id="PS00018">
    <property type="entry name" value="EF_HAND_1"/>
    <property type="match status" value="1"/>
</dbReference>
<dbReference type="Pfam" id="PF13202">
    <property type="entry name" value="EF-hand_5"/>
    <property type="match status" value="1"/>
</dbReference>
<dbReference type="InterPro" id="IPR018247">
    <property type="entry name" value="EF_Hand_1_Ca_BS"/>
</dbReference>
<dbReference type="STRING" id="104452.A0A0L7LLR8"/>
<dbReference type="Proteomes" id="UP000037510">
    <property type="component" value="Unassembled WGS sequence"/>
</dbReference>
<evidence type="ECO:0000259" key="3">
    <source>
        <dbReference type="PROSITE" id="PS50222"/>
    </source>
</evidence>
<reference evidence="4 5" key="1">
    <citation type="journal article" date="2015" name="Genome Biol. Evol.">
        <title>The genome of winter moth (Operophtera brumata) provides a genomic perspective on sexual dimorphism and phenology.</title>
        <authorList>
            <person name="Derks M.F."/>
            <person name="Smit S."/>
            <person name="Salis L."/>
            <person name="Schijlen E."/>
            <person name="Bossers A."/>
            <person name="Mateman C."/>
            <person name="Pijl A.S."/>
            <person name="de Ridder D."/>
            <person name="Groenen M.A."/>
            <person name="Visser M.E."/>
            <person name="Megens H.J."/>
        </authorList>
    </citation>
    <scope>NUCLEOTIDE SEQUENCE [LARGE SCALE GENOMIC DNA]</scope>
    <source>
        <strain evidence="4">WM2013NL</strain>
        <tissue evidence="4">Head and thorax</tissue>
    </source>
</reference>
<organism evidence="4 5">
    <name type="scientific">Operophtera brumata</name>
    <name type="common">Winter moth</name>
    <name type="synonym">Phalaena brumata</name>
    <dbReference type="NCBI Taxonomy" id="104452"/>
    <lineage>
        <taxon>Eukaryota</taxon>
        <taxon>Metazoa</taxon>
        <taxon>Ecdysozoa</taxon>
        <taxon>Arthropoda</taxon>
        <taxon>Hexapoda</taxon>
        <taxon>Insecta</taxon>
        <taxon>Pterygota</taxon>
        <taxon>Neoptera</taxon>
        <taxon>Endopterygota</taxon>
        <taxon>Lepidoptera</taxon>
        <taxon>Glossata</taxon>
        <taxon>Ditrysia</taxon>
        <taxon>Geometroidea</taxon>
        <taxon>Geometridae</taxon>
        <taxon>Larentiinae</taxon>
        <taxon>Operophtera</taxon>
    </lineage>
</organism>
<evidence type="ECO:0000313" key="4">
    <source>
        <dbReference type="EMBL" id="KOB76375.1"/>
    </source>
</evidence>
<evidence type="ECO:0000256" key="2">
    <source>
        <dbReference type="SAM" id="MobiDB-lite"/>
    </source>
</evidence>
<evidence type="ECO:0000256" key="1">
    <source>
        <dbReference type="ARBA" id="ARBA00022837"/>
    </source>
</evidence>
<dbReference type="GO" id="GO:0005509">
    <property type="term" value="F:calcium ion binding"/>
    <property type="evidence" value="ECO:0007669"/>
    <property type="project" value="InterPro"/>
</dbReference>
<accession>A0A0L7LLR8</accession>